<keyword evidence="2" id="KW-1185">Reference proteome</keyword>
<dbReference type="OrthoDB" id="425248at2759"/>
<dbReference type="EMBL" id="FN649758">
    <property type="protein sequence ID" value="CBJ29604.1"/>
    <property type="molecule type" value="Genomic_DNA"/>
</dbReference>
<gene>
    <name evidence="1" type="ORF">Esi_0154_0046</name>
</gene>
<sequence>MGSAGTDGMSGLYQVSLGEVKVAGQSFGQLKPVVMELPITDITGKGSEGMEKGVSGILGMDFLARFDVKLDFQSGDATFARPGSAVSGGLGSRDMTGIPGRILPTGFMVIDVKMKPTEAGKGSPSGIPAIVDLGSAFTIANWPAGRLAGLEPHGPNVRYNGQVVAGAAAPGEVYKPVEVGEANMDMLIGARKDLGQSNGSNLIRSRVVMFADLPGFKAMGMTGPTIILGSDVLKLGKGAMIVSFVSKKVWLAL</sequence>
<dbReference type="InterPro" id="IPR021109">
    <property type="entry name" value="Peptidase_aspartic_dom_sf"/>
</dbReference>
<evidence type="ECO:0000313" key="1">
    <source>
        <dbReference type="EMBL" id="CBJ29604.1"/>
    </source>
</evidence>
<accession>D7FL68</accession>
<evidence type="ECO:0008006" key="3">
    <source>
        <dbReference type="Google" id="ProtNLM"/>
    </source>
</evidence>
<dbReference type="eggNOG" id="ENOG502S92I">
    <property type="taxonomic scope" value="Eukaryota"/>
</dbReference>
<organism evidence="1 2">
    <name type="scientific">Ectocarpus siliculosus</name>
    <name type="common">Brown alga</name>
    <name type="synonym">Conferva siliculosa</name>
    <dbReference type="NCBI Taxonomy" id="2880"/>
    <lineage>
        <taxon>Eukaryota</taxon>
        <taxon>Sar</taxon>
        <taxon>Stramenopiles</taxon>
        <taxon>Ochrophyta</taxon>
        <taxon>PX clade</taxon>
        <taxon>Phaeophyceae</taxon>
        <taxon>Ectocarpales</taxon>
        <taxon>Ectocarpaceae</taxon>
        <taxon>Ectocarpus</taxon>
    </lineage>
</organism>
<dbReference type="OMA" id="AFTIANW"/>
<dbReference type="Gene3D" id="2.40.70.10">
    <property type="entry name" value="Acid Proteases"/>
    <property type="match status" value="1"/>
</dbReference>
<evidence type="ECO:0000313" key="2">
    <source>
        <dbReference type="Proteomes" id="UP000002630"/>
    </source>
</evidence>
<protein>
    <recommendedName>
        <fullName evidence="3">Peptidase A2 domain-containing protein</fullName>
    </recommendedName>
</protein>
<dbReference type="Proteomes" id="UP000002630">
    <property type="component" value="Linkage Group LG33"/>
</dbReference>
<proteinExistence type="predicted"/>
<dbReference type="EMBL" id="FN648095">
    <property type="protein sequence ID" value="CBJ29604.1"/>
    <property type="molecule type" value="Genomic_DNA"/>
</dbReference>
<name>D7FL68_ECTSI</name>
<dbReference type="AlphaFoldDB" id="D7FL68"/>
<dbReference type="InParanoid" id="D7FL68"/>
<reference evidence="1 2" key="1">
    <citation type="journal article" date="2010" name="Nature">
        <title>The Ectocarpus genome and the independent evolution of multicellularity in brown algae.</title>
        <authorList>
            <person name="Cock J.M."/>
            <person name="Sterck L."/>
            <person name="Rouze P."/>
            <person name="Scornet D."/>
            <person name="Allen A.E."/>
            <person name="Amoutzias G."/>
            <person name="Anthouard V."/>
            <person name="Artiguenave F."/>
            <person name="Aury J.M."/>
            <person name="Badger J.H."/>
            <person name="Beszteri B."/>
            <person name="Billiau K."/>
            <person name="Bonnet E."/>
            <person name="Bothwell J.H."/>
            <person name="Bowler C."/>
            <person name="Boyen C."/>
            <person name="Brownlee C."/>
            <person name="Carrano C.J."/>
            <person name="Charrier B."/>
            <person name="Cho G.Y."/>
            <person name="Coelho S.M."/>
            <person name="Collen J."/>
            <person name="Corre E."/>
            <person name="Da Silva C."/>
            <person name="Delage L."/>
            <person name="Delaroque N."/>
            <person name="Dittami S.M."/>
            <person name="Doulbeau S."/>
            <person name="Elias M."/>
            <person name="Farnham G."/>
            <person name="Gachon C.M."/>
            <person name="Gschloessl B."/>
            <person name="Heesch S."/>
            <person name="Jabbari K."/>
            <person name="Jubin C."/>
            <person name="Kawai H."/>
            <person name="Kimura K."/>
            <person name="Kloareg B."/>
            <person name="Kupper F.C."/>
            <person name="Lang D."/>
            <person name="Le Bail A."/>
            <person name="Leblanc C."/>
            <person name="Lerouge P."/>
            <person name="Lohr M."/>
            <person name="Lopez P.J."/>
            <person name="Martens C."/>
            <person name="Maumus F."/>
            <person name="Michel G."/>
            <person name="Miranda-Saavedra D."/>
            <person name="Morales J."/>
            <person name="Moreau H."/>
            <person name="Motomura T."/>
            <person name="Nagasato C."/>
            <person name="Napoli C.A."/>
            <person name="Nelson D.R."/>
            <person name="Nyvall-Collen P."/>
            <person name="Peters A.F."/>
            <person name="Pommier C."/>
            <person name="Potin P."/>
            <person name="Poulain J."/>
            <person name="Quesneville H."/>
            <person name="Read B."/>
            <person name="Rensing S.A."/>
            <person name="Ritter A."/>
            <person name="Rousvoal S."/>
            <person name="Samanta M."/>
            <person name="Samson G."/>
            <person name="Schroeder D.C."/>
            <person name="Segurens B."/>
            <person name="Strittmatter M."/>
            <person name="Tonon T."/>
            <person name="Tregear J.W."/>
            <person name="Valentin K."/>
            <person name="von Dassow P."/>
            <person name="Yamagishi T."/>
            <person name="Van de Peer Y."/>
            <person name="Wincker P."/>
        </authorList>
    </citation>
    <scope>NUCLEOTIDE SEQUENCE [LARGE SCALE GENOMIC DNA]</scope>
    <source>
        <strain evidence="2">Ec32 / CCAP1310/4</strain>
    </source>
</reference>